<dbReference type="PANTHER" id="PTHR31356">
    <property type="entry name" value="THYLAKOID LUMENAL 29 KDA PROTEIN, CHLOROPLASTIC-RELATED"/>
    <property type="match status" value="1"/>
</dbReference>
<keyword evidence="3" id="KW-0479">Metal-binding</keyword>
<dbReference type="InterPro" id="IPR002016">
    <property type="entry name" value="Haem_peroxidase"/>
</dbReference>
<dbReference type="GO" id="GO:0000302">
    <property type="term" value="P:response to reactive oxygen species"/>
    <property type="evidence" value="ECO:0007669"/>
    <property type="project" value="TreeGrafter"/>
</dbReference>
<dbReference type="GO" id="GO:0042744">
    <property type="term" value="P:hydrogen peroxide catabolic process"/>
    <property type="evidence" value="ECO:0007669"/>
    <property type="project" value="TreeGrafter"/>
</dbReference>
<evidence type="ECO:0000313" key="10">
    <source>
        <dbReference type="Proteomes" id="UP001218218"/>
    </source>
</evidence>
<dbReference type="Gene3D" id="1.10.520.10">
    <property type="match status" value="1"/>
</dbReference>
<dbReference type="InterPro" id="IPR044831">
    <property type="entry name" value="Ccp1-like"/>
</dbReference>
<organism evidence="9 10">
    <name type="scientific">Mycena albidolilacea</name>
    <dbReference type="NCBI Taxonomy" id="1033008"/>
    <lineage>
        <taxon>Eukaryota</taxon>
        <taxon>Fungi</taxon>
        <taxon>Dikarya</taxon>
        <taxon>Basidiomycota</taxon>
        <taxon>Agaricomycotina</taxon>
        <taxon>Agaricomycetes</taxon>
        <taxon>Agaricomycetidae</taxon>
        <taxon>Agaricales</taxon>
        <taxon>Marasmiineae</taxon>
        <taxon>Mycenaceae</taxon>
        <taxon>Mycena</taxon>
    </lineage>
</organism>
<evidence type="ECO:0000313" key="9">
    <source>
        <dbReference type="EMBL" id="KAJ7302812.1"/>
    </source>
</evidence>
<reference evidence="9" key="1">
    <citation type="submission" date="2023-03" db="EMBL/GenBank/DDBJ databases">
        <title>Massive genome expansion in bonnet fungi (Mycena s.s.) driven by repeated elements and novel gene families across ecological guilds.</title>
        <authorList>
            <consortium name="Lawrence Berkeley National Laboratory"/>
            <person name="Harder C.B."/>
            <person name="Miyauchi S."/>
            <person name="Viragh M."/>
            <person name="Kuo A."/>
            <person name="Thoen E."/>
            <person name="Andreopoulos B."/>
            <person name="Lu D."/>
            <person name="Skrede I."/>
            <person name="Drula E."/>
            <person name="Henrissat B."/>
            <person name="Morin E."/>
            <person name="Kohler A."/>
            <person name="Barry K."/>
            <person name="LaButti K."/>
            <person name="Morin E."/>
            <person name="Salamov A."/>
            <person name="Lipzen A."/>
            <person name="Mereny Z."/>
            <person name="Hegedus B."/>
            <person name="Baldrian P."/>
            <person name="Stursova M."/>
            <person name="Weitz H."/>
            <person name="Taylor A."/>
            <person name="Grigoriev I.V."/>
            <person name="Nagy L.G."/>
            <person name="Martin F."/>
            <person name="Kauserud H."/>
        </authorList>
    </citation>
    <scope>NUCLEOTIDE SEQUENCE</scope>
    <source>
        <strain evidence="9">CBHHK002</strain>
    </source>
</reference>
<protein>
    <recommendedName>
        <fullName evidence="7">Peroxidase</fullName>
        <ecNumber evidence="7">1.11.1.-</ecNumber>
    </recommendedName>
</protein>
<proteinExistence type="inferred from homology"/>
<dbReference type="GO" id="GO:0046872">
    <property type="term" value="F:metal ion binding"/>
    <property type="evidence" value="ECO:0007669"/>
    <property type="project" value="UniProtKB-UniRule"/>
</dbReference>
<evidence type="ECO:0000256" key="7">
    <source>
        <dbReference type="RuleBase" id="RU363051"/>
    </source>
</evidence>
<dbReference type="GO" id="GO:0020037">
    <property type="term" value="F:heme binding"/>
    <property type="evidence" value="ECO:0007669"/>
    <property type="project" value="UniProtKB-UniRule"/>
</dbReference>
<evidence type="ECO:0000256" key="1">
    <source>
        <dbReference type="ARBA" id="ARBA00022559"/>
    </source>
</evidence>
<dbReference type="Gene3D" id="1.10.420.10">
    <property type="entry name" value="Peroxidase, domain 2"/>
    <property type="match status" value="1"/>
</dbReference>
<dbReference type="PROSITE" id="PS50873">
    <property type="entry name" value="PEROXIDASE_4"/>
    <property type="match status" value="1"/>
</dbReference>
<evidence type="ECO:0000256" key="6">
    <source>
        <dbReference type="RuleBase" id="RU004241"/>
    </source>
</evidence>
<feature type="domain" description="Plant heme peroxidase family profile" evidence="8">
    <location>
        <begin position="126"/>
        <end position="347"/>
    </location>
</feature>
<evidence type="ECO:0000256" key="5">
    <source>
        <dbReference type="ARBA" id="ARBA00023004"/>
    </source>
</evidence>
<keyword evidence="2" id="KW-0349">Heme</keyword>
<evidence type="ECO:0000256" key="4">
    <source>
        <dbReference type="ARBA" id="ARBA00023002"/>
    </source>
</evidence>
<dbReference type="GO" id="GO:0004601">
    <property type="term" value="F:peroxidase activity"/>
    <property type="evidence" value="ECO:0007669"/>
    <property type="project" value="UniProtKB-KW"/>
</dbReference>
<feature type="chain" id="PRO_5041770904" description="Peroxidase" evidence="7">
    <location>
        <begin position="23"/>
        <end position="540"/>
    </location>
</feature>
<sequence length="540" mass="57294">MILPSHLLAFLASCAFFSLTLAAKWPNHVINELEHLLVDTDGFNDAGLQKAITPCTNYVSGSQLLGRETAAQWVRVAFHDFVTADVESGTGGIDASIGFETLRPENSGSAMNDSLGFFAPFVNAHVSMADMIALSVVMSVGTCSAPTIPIPLRGGRVDATQEGLFGVPEPETDIDTTLDQFSQAGFNQSDAIGLTVCGHTLGSVHHGGFPQVVPQSAVTPNNTGGGIHFDATPDVFDVDVLNEYLEWKGQRGGPLVTTDNITVRSDLRLYLSDNNATLHGLAESSSKFISTCVSLLTRMINTTPALVPLTDIIEPQDIKPVNISLSVDTTGRVLFSGYIRLLSTAFTSTDQVRITWTSRTGVSSSAFKTHANAVQTGNSIFGTTFYHFFNKSIDPTQGISAFKINILRGKSVEVSSNGGGGYPIDDVAVFLPHETIIGADGTLSVHAAVLTAAEAQNVTAVVSAPSPQLGTISPAIVKSVASFKKNGTRGLYTLYTATVPPVSNLHQTTLDLTANARGSYVYRDDFRRVVVSGTSSTENT</sequence>
<name>A0AAD6Z0T2_9AGAR</name>
<keyword evidence="1 7" id="KW-0575">Peroxidase</keyword>
<dbReference type="SUPFAM" id="SSF48113">
    <property type="entry name" value="Heme-dependent peroxidases"/>
    <property type="match status" value="1"/>
</dbReference>
<dbReference type="GO" id="GO:0034599">
    <property type="term" value="P:cellular response to oxidative stress"/>
    <property type="evidence" value="ECO:0007669"/>
    <property type="project" value="InterPro"/>
</dbReference>
<keyword evidence="5" id="KW-0408">Iron</keyword>
<keyword evidence="4 7" id="KW-0560">Oxidoreductase</keyword>
<dbReference type="AlphaFoldDB" id="A0AAD6Z0T2"/>
<comment type="caution">
    <text evidence="9">The sequence shown here is derived from an EMBL/GenBank/DDBJ whole genome shotgun (WGS) entry which is preliminary data.</text>
</comment>
<dbReference type="InterPro" id="IPR010255">
    <property type="entry name" value="Haem_peroxidase_sf"/>
</dbReference>
<evidence type="ECO:0000259" key="8">
    <source>
        <dbReference type="PROSITE" id="PS50873"/>
    </source>
</evidence>
<dbReference type="Proteomes" id="UP001218218">
    <property type="component" value="Unassembled WGS sequence"/>
</dbReference>
<feature type="signal peptide" evidence="7">
    <location>
        <begin position="1"/>
        <end position="22"/>
    </location>
</feature>
<comment type="similarity">
    <text evidence="6">Belongs to the peroxidase family.</text>
</comment>
<dbReference type="EMBL" id="JARIHO010000111">
    <property type="protein sequence ID" value="KAJ7302812.1"/>
    <property type="molecule type" value="Genomic_DNA"/>
</dbReference>
<dbReference type="Pfam" id="PF00141">
    <property type="entry name" value="peroxidase"/>
    <property type="match status" value="1"/>
</dbReference>
<dbReference type="PANTHER" id="PTHR31356:SF53">
    <property type="entry name" value="HEME PEROXIDASE"/>
    <property type="match status" value="1"/>
</dbReference>
<keyword evidence="7" id="KW-0732">Signal</keyword>
<dbReference type="PRINTS" id="PR00458">
    <property type="entry name" value="PEROXIDASE"/>
</dbReference>
<evidence type="ECO:0000256" key="2">
    <source>
        <dbReference type="ARBA" id="ARBA00022617"/>
    </source>
</evidence>
<evidence type="ECO:0000256" key="3">
    <source>
        <dbReference type="ARBA" id="ARBA00022723"/>
    </source>
</evidence>
<gene>
    <name evidence="9" type="ORF">DFH08DRAFT_794262</name>
</gene>
<accession>A0AAD6Z0T2</accession>
<dbReference type="EC" id="1.11.1.-" evidence="7"/>
<keyword evidence="10" id="KW-1185">Reference proteome</keyword>